<evidence type="ECO:0000259" key="2">
    <source>
        <dbReference type="Pfam" id="PF01370"/>
    </source>
</evidence>
<dbReference type="PANTHER" id="PTHR11092:SF0">
    <property type="entry name" value="EPIMERASE FAMILY PROTEIN SDR39U1"/>
    <property type="match status" value="1"/>
</dbReference>
<evidence type="ECO:0000256" key="1">
    <source>
        <dbReference type="ARBA" id="ARBA00009353"/>
    </source>
</evidence>
<dbReference type="SUPFAM" id="SSF51735">
    <property type="entry name" value="NAD(P)-binding Rossmann-fold domains"/>
    <property type="match status" value="1"/>
</dbReference>
<dbReference type="Pfam" id="PF01370">
    <property type="entry name" value="Epimerase"/>
    <property type="match status" value="1"/>
</dbReference>
<keyword evidence="5" id="KW-1185">Reference proteome</keyword>
<evidence type="ECO:0000259" key="3">
    <source>
        <dbReference type="Pfam" id="PF08338"/>
    </source>
</evidence>
<dbReference type="NCBIfam" id="TIGR01777">
    <property type="entry name" value="yfcH"/>
    <property type="match status" value="1"/>
</dbReference>
<dbReference type="InterPro" id="IPR010099">
    <property type="entry name" value="SDR39U1"/>
</dbReference>
<dbReference type="InterPro" id="IPR036291">
    <property type="entry name" value="NAD(P)-bd_dom_sf"/>
</dbReference>
<reference evidence="4 5" key="1">
    <citation type="submission" date="2016-10" db="EMBL/GenBank/DDBJ databases">
        <authorList>
            <person name="de Groot N.N."/>
        </authorList>
    </citation>
    <scope>NUCLEOTIDE SEQUENCE [LARGE SCALE GENOMIC DNA]</scope>
    <source>
        <strain evidence="4 5">DSM 25927</strain>
    </source>
</reference>
<organism evidence="4 5">
    <name type="scientific">Solimonas aquatica</name>
    <dbReference type="NCBI Taxonomy" id="489703"/>
    <lineage>
        <taxon>Bacteria</taxon>
        <taxon>Pseudomonadati</taxon>
        <taxon>Pseudomonadota</taxon>
        <taxon>Gammaproteobacteria</taxon>
        <taxon>Nevskiales</taxon>
        <taxon>Nevskiaceae</taxon>
        <taxon>Solimonas</taxon>
    </lineage>
</organism>
<protein>
    <recommendedName>
        <fullName evidence="6">TIGR01777 family protein</fullName>
    </recommendedName>
</protein>
<dbReference type="RefSeq" id="WP_093289104.1">
    <property type="nucleotide sequence ID" value="NZ_FOFS01000015.1"/>
</dbReference>
<accession>A0A1H9L682</accession>
<feature type="domain" description="DUF1731" evidence="3">
    <location>
        <begin position="250"/>
        <end position="296"/>
    </location>
</feature>
<dbReference type="AlphaFoldDB" id="A0A1H9L682"/>
<evidence type="ECO:0000313" key="5">
    <source>
        <dbReference type="Proteomes" id="UP000199233"/>
    </source>
</evidence>
<dbReference type="Pfam" id="PF08338">
    <property type="entry name" value="DUF1731"/>
    <property type="match status" value="1"/>
</dbReference>
<name>A0A1H9L682_9GAMM</name>
<dbReference type="STRING" id="489703.SAMN04488038_11539"/>
<proteinExistence type="inferred from homology"/>
<dbReference type="PANTHER" id="PTHR11092">
    <property type="entry name" value="SUGAR NUCLEOTIDE EPIMERASE RELATED"/>
    <property type="match status" value="1"/>
</dbReference>
<comment type="similarity">
    <text evidence="1">Belongs to the NAD(P)-dependent epimerase/dehydratase family. SDR39U1 subfamily.</text>
</comment>
<dbReference type="OrthoDB" id="9801773at2"/>
<evidence type="ECO:0008006" key="6">
    <source>
        <dbReference type="Google" id="ProtNLM"/>
    </source>
</evidence>
<gene>
    <name evidence="4" type="ORF">SAMN04488038_11539</name>
</gene>
<evidence type="ECO:0000313" key="4">
    <source>
        <dbReference type="EMBL" id="SER07011.1"/>
    </source>
</evidence>
<dbReference type="InterPro" id="IPR013549">
    <property type="entry name" value="DUF1731"/>
</dbReference>
<dbReference type="InterPro" id="IPR001509">
    <property type="entry name" value="Epimerase_deHydtase"/>
</dbReference>
<dbReference type="EMBL" id="FOFS01000015">
    <property type="protein sequence ID" value="SER07011.1"/>
    <property type="molecule type" value="Genomic_DNA"/>
</dbReference>
<sequence>MHLLLTGGTGLIGRALCQRLLAQGHRLTVLSRDPRRVARFCGPQVQAWTSLQSWRDADGIEAVINLAGEPIADAAWSARRQQLLRDSRVALTQQLVARMRALQQPPQVLLSGSAIGFYGEGGEGVLDESAPQGADFSAQLCADWEAAALPAGTLGVRVALLRTSVVLSAEGGMLARVLPPFRLGLGARLGDGRQWFSWIHIEDQLRAILFLLENSSCSGAYNLSAPQALRNTEFTQALARQLHRPARLVTPAWALRTLLGERASLLLGSQRVLARRLPDAGFAFDYPQLAPALAQLLAR</sequence>
<dbReference type="Gene3D" id="3.40.50.720">
    <property type="entry name" value="NAD(P)-binding Rossmann-like Domain"/>
    <property type="match status" value="1"/>
</dbReference>
<feature type="domain" description="NAD-dependent epimerase/dehydratase" evidence="2">
    <location>
        <begin position="4"/>
        <end position="223"/>
    </location>
</feature>
<dbReference type="Proteomes" id="UP000199233">
    <property type="component" value="Unassembled WGS sequence"/>
</dbReference>
<dbReference type="CDD" id="cd05242">
    <property type="entry name" value="SDR_a8"/>
    <property type="match status" value="1"/>
</dbReference>